<gene>
    <name evidence="1" type="ORF">J2S90_000093</name>
    <name evidence="2" type="ORF">J2S93_001610</name>
</gene>
<name>A0AAW8DEQ8_9MICC</name>
<reference evidence="1 3" key="1">
    <citation type="submission" date="2023-07" db="EMBL/GenBank/DDBJ databases">
        <title>Sorghum-associated microbial communities from plants grown in Nebraska, USA.</title>
        <authorList>
            <person name="Schachtman D."/>
        </authorList>
    </citation>
    <scope>NUCLEOTIDE SEQUENCE</scope>
    <source>
        <strain evidence="1">DS1006</strain>
        <strain evidence="2 3">DS1016</strain>
    </source>
</reference>
<proteinExistence type="predicted"/>
<dbReference type="EMBL" id="JAUSTF010000002">
    <property type="protein sequence ID" value="MDQ0180194.1"/>
    <property type="molecule type" value="Genomic_DNA"/>
</dbReference>
<dbReference type="Proteomes" id="UP001230951">
    <property type="component" value="Unassembled WGS sequence"/>
</dbReference>
<evidence type="ECO:0000313" key="1">
    <source>
        <dbReference type="EMBL" id="MDP9903153.1"/>
    </source>
</evidence>
<dbReference type="RefSeq" id="WP_306958778.1">
    <property type="nucleotide sequence ID" value="NZ_JAUSRG010000001.1"/>
</dbReference>
<sequence length="133" mass="15214">MMPAAMYRSPVPEQLWERIRDEFGLPALEQVRERLSPIYEDPEPVMRQLVRIFLDEGTYCPGFQFCTDLSLNQLVVELFHRAVELRIPHNYFTLWMMLPCPALEGARPVDLHESGNAAGLLEALERTLADAAA</sequence>
<evidence type="ECO:0000313" key="4">
    <source>
        <dbReference type="Proteomes" id="UP001242995"/>
    </source>
</evidence>
<dbReference type="EMBL" id="JAUSRG010000001">
    <property type="protein sequence ID" value="MDP9903153.1"/>
    <property type="molecule type" value="Genomic_DNA"/>
</dbReference>
<keyword evidence="3" id="KW-1185">Reference proteome</keyword>
<protein>
    <recommendedName>
        <fullName evidence="5">DUF2384 domain-containing protein</fullName>
    </recommendedName>
</protein>
<comment type="caution">
    <text evidence="1">The sequence shown here is derived from an EMBL/GenBank/DDBJ whole genome shotgun (WGS) entry which is preliminary data.</text>
</comment>
<dbReference type="Proteomes" id="UP001242995">
    <property type="component" value="Unassembled WGS sequence"/>
</dbReference>
<dbReference type="AlphaFoldDB" id="A0AAW8DEQ8"/>
<accession>A0AAW8DEQ8</accession>
<evidence type="ECO:0008006" key="5">
    <source>
        <dbReference type="Google" id="ProtNLM"/>
    </source>
</evidence>
<evidence type="ECO:0000313" key="2">
    <source>
        <dbReference type="EMBL" id="MDQ0180194.1"/>
    </source>
</evidence>
<evidence type="ECO:0000313" key="3">
    <source>
        <dbReference type="Proteomes" id="UP001230951"/>
    </source>
</evidence>
<organism evidence="1 4">
    <name type="scientific">Arthrobacter bambusae</name>
    <dbReference type="NCBI Taxonomy" id="1338426"/>
    <lineage>
        <taxon>Bacteria</taxon>
        <taxon>Bacillati</taxon>
        <taxon>Actinomycetota</taxon>
        <taxon>Actinomycetes</taxon>
        <taxon>Micrococcales</taxon>
        <taxon>Micrococcaceae</taxon>
        <taxon>Arthrobacter</taxon>
    </lineage>
</organism>